<dbReference type="InterPro" id="IPR036390">
    <property type="entry name" value="WH_DNA-bd_sf"/>
</dbReference>
<organism evidence="5 6">
    <name type="scientific">Paenibacillus eucommiae</name>
    <dbReference type="NCBI Taxonomy" id="1355755"/>
    <lineage>
        <taxon>Bacteria</taxon>
        <taxon>Bacillati</taxon>
        <taxon>Bacillota</taxon>
        <taxon>Bacilli</taxon>
        <taxon>Bacillales</taxon>
        <taxon>Paenibacillaceae</taxon>
        <taxon>Paenibacillus</taxon>
    </lineage>
</organism>
<evidence type="ECO:0000313" key="6">
    <source>
        <dbReference type="Proteomes" id="UP001519287"/>
    </source>
</evidence>
<dbReference type="Pfam" id="PF07729">
    <property type="entry name" value="FCD"/>
    <property type="match status" value="1"/>
</dbReference>
<evidence type="ECO:0000259" key="4">
    <source>
        <dbReference type="PROSITE" id="PS50949"/>
    </source>
</evidence>
<dbReference type="PANTHER" id="PTHR43537:SF5">
    <property type="entry name" value="UXU OPERON TRANSCRIPTIONAL REGULATOR"/>
    <property type="match status" value="1"/>
</dbReference>
<keyword evidence="3" id="KW-0804">Transcription</keyword>
<dbReference type="PROSITE" id="PS50949">
    <property type="entry name" value="HTH_GNTR"/>
    <property type="match status" value="1"/>
</dbReference>
<evidence type="ECO:0000256" key="2">
    <source>
        <dbReference type="ARBA" id="ARBA00023125"/>
    </source>
</evidence>
<dbReference type="InterPro" id="IPR011711">
    <property type="entry name" value="GntR_C"/>
</dbReference>
<keyword evidence="6" id="KW-1185">Reference proteome</keyword>
<proteinExistence type="predicted"/>
<keyword evidence="2 5" id="KW-0238">DNA-binding</keyword>
<dbReference type="SMART" id="SM00345">
    <property type="entry name" value="HTH_GNTR"/>
    <property type="match status" value="1"/>
</dbReference>
<reference evidence="5 6" key="1">
    <citation type="submission" date="2021-03" db="EMBL/GenBank/DDBJ databases">
        <title>Genomic Encyclopedia of Type Strains, Phase IV (KMG-IV): sequencing the most valuable type-strain genomes for metagenomic binning, comparative biology and taxonomic classification.</title>
        <authorList>
            <person name="Goeker M."/>
        </authorList>
    </citation>
    <scope>NUCLEOTIDE SEQUENCE [LARGE SCALE GENOMIC DNA]</scope>
    <source>
        <strain evidence="5 6">DSM 26048</strain>
    </source>
</reference>
<dbReference type="EMBL" id="JAGGLB010000002">
    <property type="protein sequence ID" value="MBP1989133.1"/>
    <property type="molecule type" value="Genomic_DNA"/>
</dbReference>
<dbReference type="PRINTS" id="PR00035">
    <property type="entry name" value="HTHGNTR"/>
</dbReference>
<keyword evidence="1" id="KW-0805">Transcription regulation</keyword>
<dbReference type="InterPro" id="IPR000524">
    <property type="entry name" value="Tscrpt_reg_HTH_GntR"/>
</dbReference>
<dbReference type="RefSeq" id="WP_209969969.1">
    <property type="nucleotide sequence ID" value="NZ_JAGGLB010000002.1"/>
</dbReference>
<dbReference type="Gene3D" id="1.20.120.530">
    <property type="entry name" value="GntR ligand-binding domain-like"/>
    <property type="match status" value="1"/>
</dbReference>
<dbReference type="SMART" id="SM00895">
    <property type="entry name" value="FCD"/>
    <property type="match status" value="1"/>
</dbReference>
<dbReference type="Pfam" id="PF00392">
    <property type="entry name" value="GntR"/>
    <property type="match status" value="1"/>
</dbReference>
<comment type="caution">
    <text evidence="5">The sequence shown here is derived from an EMBL/GenBank/DDBJ whole genome shotgun (WGS) entry which is preliminary data.</text>
</comment>
<dbReference type="SUPFAM" id="SSF48008">
    <property type="entry name" value="GntR ligand-binding domain-like"/>
    <property type="match status" value="1"/>
</dbReference>
<accession>A0ABS4INJ3</accession>
<dbReference type="InterPro" id="IPR008920">
    <property type="entry name" value="TF_FadR/GntR_C"/>
</dbReference>
<dbReference type="CDD" id="cd07377">
    <property type="entry name" value="WHTH_GntR"/>
    <property type="match status" value="1"/>
</dbReference>
<dbReference type="InterPro" id="IPR036388">
    <property type="entry name" value="WH-like_DNA-bd_sf"/>
</dbReference>
<name>A0ABS4INJ3_9BACL</name>
<evidence type="ECO:0000313" key="5">
    <source>
        <dbReference type="EMBL" id="MBP1989133.1"/>
    </source>
</evidence>
<dbReference type="PANTHER" id="PTHR43537">
    <property type="entry name" value="TRANSCRIPTIONAL REGULATOR, GNTR FAMILY"/>
    <property type="match status" value="1"/>
</dbReference>
<gene>
    <name evidence="5" type="ORF">J2Z66_000728</name>
</gene>
<evidence type="ECO:0000256" key="3">
    <source>
        <dbReference type="ARBA" id="ARBA00023163"/>
    </source>
</evidence>
<protein>
    <submittedName>
        <fullName evidence="5">DNA-binding GntR family transcriptional regulator</fullName>
    </submittedName>
</protein>
<feature type="domain" description="HTH gntR-type" evidence="4">
    <location>
        <begin position="10"/>
        <end position="77"/>
    </location>
</feature>
<evidence type="ECO:0000256" key="1">
    <source>
        <dbReference type="ARBA" id="ARBA00023015"/>
    </source>
</evidence>
<sequence length="228" mass="27313">MQKQSKLGKGLNRDYVYDIVKQNILTLKFEPGIMISEKDIAEKLEVSRTPTREAFIKLAEEGLIVIYPQKGSFVSLIDMDQVEEARFVRETMEVAILKIACDIFTENDLIDLEVLISQQKIYSEHKNYEKLHELDEEFHRTIFIKCGKNRIWVLIQQMLSHYKRFRNLLLAVYFDWEIIIQQHTWIVQYIREHNFELAEKELRVHVKSRFEKDALLQKYPNFFLQQRG</sequence>
<dbReference type="GO" id="GO:0003677">
    <property type="term" value="F:DNA binding"/>
    <property type="evidence" value="ECO:0007669"/>
    <property type="project" value="UniProtKB-KW"/>
</dbReference>
<dbReference type="Gene3D" id="1.10.10.10">
    <property type="entry name" value="Winged helix-like DNA-binding domain superfamily/Winged helix DNA-binding domain"/>
    <property type="match status" value="1"/>
</dbReference>
<dbReference type="SUPFAM" id="SSF46785">
    <property type="entry name" value="Winged helix' DNA-binding domain"/>
    <property type="match status" value="1"/>
</dbReference>
<dbReference type="Proteomes" id="UP001519287">
    <property type="component" value="Unassembled WGS sequence"/>
</dbReference>